<evidence type="ECO:0000313" key="9">
    <source>
        <dbReference type="EMBL" id="KAJ6636264.1"/>
    </source>
</evidence>
<dbReference type="PANTHER" id="PTHR10091">
    <property type="entry name" value="ALDOSE-1-EPIMERASE"/>
    <property type="match status" value="1"/>
</dbReference>
<sequence length="321" mass="35687">MLTSVTVPSKDGHVKDIVLGFDNIDGNPDNAIPIVKTSSLFISLLKDIRRTEILPIGTIGFDKFVWDAFIDGTTVYLTHVSQDDFEGYPGTVLTTAECTFSDNNEFAMRITAVSNKPTIINMSNHSYFNLAGHDKGCKELYKHKMTMNADKISKISEEQIPTGEFLDVGDTEFDFRLSQYMGDAISKTKTNGFDHNFCITSALTQAQQLRFVARVIHPESGRTMEVYSDQPNVLFYTSNNLPDPCGNISPDAENLSHCDNSSNVVGKNGALYKKHGAFCLETQNFPDAVHHDNFPSIVLNPGKLYRHEMIYKFGVFSGAVN</sequence>
<name>A0A9Q0MRD3_9DIPT</name>
<dbReference type="Proteomes" id="UP001151699">
    <property type="component" value="Chromosome C"/>
</dbReference>
<keyword evidence="6" id="KW-0119">Carbohydrate metabolism</keyword>
<keyword evidence="5" id="KW-0413">Isomerase</keyword>
<dbReference type="PANTHER" id="PTHR10091:SF0">
    <property type="entry name" value="GALACTOSE MUTAROTASE"/>
    <property type="match status" value="1"/>
</dbReference>
<evidence type="ECO:0000256" key="8">
    <source>
        <dbReference type="ARBA" id="ARBA00045743"/>
    </source>
</evidence>
<dbReference type="GO" id="GO:0033499">
    <property type="term" value="P:galactose catabolic process via UDP-galactose, Leloir pathway"/>
    <property type="evidence" value="ECO:0007669"/>
    <property type="project" value="TreeGrafter"/>
</dbReference>
<evidence type="ECO:0000256" key="6">
    <source>
        <dbReference type="ARBA" id="ARBA00023277"/>
    </source>
</evidence>
<comment type="function">
    <text evidence="8">Mutarotase that catalyzes the interconversion of beta-D-galactose and alpha-D-galactose during galactose metabolism. Beta-D-galactose is metabolized in the liver into glucose 1-phosphate, the primary metabolic fuel, by the action of four enzymes that constitute the Leloir pathway: GALM, GALK1 (galactokinase), GALT (galactose-1-phosphate uridylyltransferase) and GALE (UDP-galactose-4'-epimerase). Involved in the maintenance of the equilibrium between the beta- and alpha-anomers of galactose, therefore ensuring a sufficient supply of the alpha-anomer for GALK1. Also active on D-glucose although shows a preference for galactose over glucose.</text>
</comment>
<protein>
    <recommendedName>
        <fullName evidence="4">Galactose mutarotase</fullName>
    </recommendedName>
    <alternativeName>
        <fullName evidence="7">Aldose 1-epimerase</fullName>
    </alternativeName>
</protein>
<keyword evidence="10" id="KW-1185">Reference proteome</keyword>
<dbReference type="GO" id="GO:0004034">
    <property type="term" value="F:aldose 1-epimerase activity"/>
    <property type="evidence" value="ECO:0007669"/>
    <property type="project" value="UniProtKB-EC"/>
</dbReference>
<comment type="pathway">
    <text evidence="2">Carbohydrate metabolism; galactose metabolism.</text>
</comment>
<dbReference type="Pfam" id="PF01263">
    <property type="entry name" value="Aldose_epim"/>
    <property type="match status" value="1"/>
</dbReference>
<organism evidence="9 10">
    <name type="scientific">Pseudolycoriella hygida</name>
    <dbReference type="NCBI Taxonomy" id="35572"/>
    <lineage>
        <taxon>Eukaryota</taxon>
        <taxon>Metazoa</taxon>
        <taxon>Ecdysozoa</taxon>
        <taxon>Arthropoda</taxon>
        <taxon>Hexapoda</taxon>
        <taxon>Insecta</taxon>
        <taxon>Pterygota</taxon>
        <taxon>Neoptera</taxon>
        <taxon>Endopterygota</taxon>
        <taxon>Diptera</taxon>
        <taxon>Nematocera</taxon>
        <taxon>Sciaroidea</taxon>
        <taxon>Sciaridae</taxon>
        <taxon>Pseudolycoriella</taxon>
    </lineage>
</organism>
<dbReference type="GO" id="GO:0006006">
    <property type="term" value="P:glucose metabolic process"/>
    <property type="evidence" value="ECO:0007669"/>
    <property type="project" value="TreeGrafter"/>
</dbReference>
<reference evidence="9" key="1">
    <citation type="submission" date="2022-07" db="EMBL/GenBank/DDBJ databases">
        <authorList>
            <person name="Trinca V."/>
            <person name="Uliana J.V.C."/>
            <person name="Torres T.T."/>
            <person name="Ward R.J."/>
            <person name="Monesi N."/>
        </authorList>
    </citation>
    <scope>NUCLEOTIDE SEQUENCE</scope>
    <source>
        <strain evidence="9">HSMRA1968</strain>
        <tissue evidence="9">Whole embryos</tissue>
    </source>
</reference>
<dbReference type="InterPro" id="IPR008183">
    <property type="entry name" value="Aldose_1/G6P_1-epimerase"/>
</dbReference>
<dbReference type="Gene3D" id="2.70.98.10">
    <property type="match status" value="1"/>
</dbReference>
<evidence type="ECO:0000256" key="1">
    <source>
        <dbReference type="ARBA" id="ARBA00001712"/>
    </source>
</evidence>
<dbReference type="CDD" id="cd09019">
    <property type="entry name" value="galactose_mutarotase_like"/>
    <property type="match status" value="1"/>
</dbReference>
<evidence type="ECO:0000256" key="3">
    <source>
        <dbReference type="ARBA" id="ARBA00006206"/>
    </source>
</evidence>
<comment type="caution">
    <text evidence="9">The sequence shown here is derived from an EMBL/GenBank/DDBJ whole genome shotgun (WGS) entry which is preliminary data.</text>
</comment>
<dbReference type="InterPro" id="IPR014718">
    <property type="entry name" value="GH-type_carb-bd"/>
</dbReference>
<evidence type="ECO:0000313" key="10">
    <source>
        <dbReference type="Proteomes" id="UP001151699"/>
    </source>
</evidence>
<gene>
    <name evidence="9" type="primary">GALM_0</name>
    <name evidence="9" type="ORF">Bhyg_14852</name>
</gene>
<dbReference type="AlphaFoldDB" id="A0A9Q0MRD3"/>
<evidence type="ECO:0000256" key="2">
    <source>
        <dbReference type="ARBA" id="ARBA00004947"/>
    </source>
</evidence>
<proteinExistence type="inferred from homology"/>
<evidence type="ECO:0000256" key="5">
    <source>
        <dbReference type="ARBA" id="ARBA00023235"/>
    </source>
</evidence>
<dbReference type="EMBL" id="WJQU01000004">
    <property type="protein sequence ID" value="KAJ6636264.1"/>
    <property type="molecule type" value="Genomic_DNA"/>
</dbReference>
<dbReference type="InterPro" id="IPR011013">
    <property type="entry name" value="Gal_mutarotase_sf_dom"/>
</dbReference>
<dbReference type="OrthoDB" id="274691at2759"/>
<accession>A0A9Q0MRD3</accession>
<evidence type="ECO:0000256" key="4">
    <source>
        <dbReference type="ARBA" id="ARBA00021023"/>
    </source>
</evidence>
<evidence type="ECO:0000256" key="7">
    <source>
        <dbReference type="ARBA" id="ARBA00032729"/>
    </source>
</evidence>
<dbReference type="GO" id="GO:0030246">
    <property type="term" value="F:carbohydrate binding"/>
    <property type="evidence" value="ECO:0007669"/>
    <property type="project" value="InterPro"/>
</dbReference>
<comment type="catalytic activity">
    <reaction evidence="1">
        <text>alpha-D-galactose = beta-D-galactose</text>
        <dbReference type="Rhea" id="RHEA:28675"/>
        <dbReference type="ChEBI" id="CHEBI:27667"/>
        <dbReference type="ChEBI" id="CHEBI:28061"/>
        <dbReference type="EC" id="5.1.3.3"/>
    </reaction>
    <physiologicalReaction direction="right-to-left" evidence="1">
        <dbReference type="Rhea" id="RHEA:28677"/>
    </physiologicalReaction>
</comment>
<dbReference type="InterPro" id="IPR047215">
    <property type="entry name" value="Galactose_mutarotase-like"/>
</dbReference>
<dbReference type="SUPFAM" id="SSF74650">
    <property type="entry name" value="Galactose mutarotase-like"/>
    <property type="match status" value="1"/>
</dbReference>
<comment type="similarity">
    <text evidence="3">Belongs to the aldose epimerase family.</text>
</comment>